<proteinExistence type="predicted"/>
<feature type="region of interest" description="Disordered" evidence="1">
    <location>
        <begin position="1"/>
        <end position="26"/>
    </location>
</feature>
<reference evidence="2 3" key="1">
    <citation type="submission" date="2021-03" db="EMBL/GenBank/DDBJ databases">
        <authorList>
            <person name="King G.J."/>
            <person name="Bancroft I."/>
            <person name="Baten A."/>
            <person name="Bloomfield J."/>
            <person name="Borpatragohain P."/>
            <person name="He Z."/>
            <person name="Irish N."/>
            <person name="Irwin J."/>
            <person name="Liu K."/>
            <person name="Mauleon R.P."/>
            <person name="Moore J."/>
            <person name="Morris R."/>
            <person name="Ostergaard L."/>
            <person name="Wang B."/>
            <person name="Wells R."/>
        </authorList>
    </citation>
    <scope>NUCLEOTIDE SEQUENCE [LARGE SCALE GENOMIC DNA]</scope>
    <source>
        <strain evidence="2">R-o-18</strain>
        <tissue evidence="2">Leaf</tissue>
    </source>
</reference>
<protein>
    <submittedName>
        <fullName evidence="2">Uncharacterized protein</fullName>
    </submittedName>
</protein>
<dbReference type="Proteomes" id="UP000823674">
    <property type="component" value="Chromosome A09"/>
</dbReference>
<accession>A0ABQ7LI28</accession>
<gene>
    <name evidence="2" type="primary">A09g517220.1_BraROA</name>
    <name evidence="2" type="ORF">IGI04_037639</name>
</gene>
<comment type="caution">
    <text evidence="2">The sequence shown here is derived from an EMBL/GenBank/DDBJ whole genome shotgun (WGS) entry which is preliminary data.</text>
</comment>
<feature type="compositionally biased region" description="Basic and acidic residues" evidence="1">
    <location>
        <begin position="1"/>
        <end position="18"/>
    </location>
</feature>
<keyword evidence="3" id="KW-1185">Reference proteome</keyword>
<evidence type="ECO:0000313" key="3">
    <source>
        <dbReference type="Proteomes" id="UP000823674"/>
    </source>
</evidence>
<dbReference type="EMBL" id="JADBGQ010000008">
    <property type="protein sequence ID" value="KAG5386169.1"/>
    <property type="molecule type" value="Genomic_DNA"/>
</dbReference>
<evidence type="ECO:0000256" key="1">
    <source>
        <dbReference type="SAM" id="MobiDB-lite"/>
    </source>
</evidence>
<evidence type="ECO:0000313" key="2">
    <source>
        <dbReference type="EMBL" id="KAG5386169.1"/>
    </source>
</evidence>
<sequence>MDTKQKDKKKEKERDLPPGKRMPKVSGVDCKQTALFGVYADQACGRFVKLLHLFSISLPNRFFSLYCVRFELIRQGTTEPRPCEFSN</sequence>
<organism evidence="2 3">
    <name type="scientific">Brassica rapa subsp. trilocularis</name>
    <dbReference type="NCBI Taxonomy" id="1813537"/>
    <lineage>
        <taxon>Eukaryota</taxon>
        <taxon>Viridiplantae</taxon>
        <taxon>Streptophyta</taxon>
        <taxon>Embryophyta</taxon>
        <taxon>Tracheophyta</taxon>
        <taxon>Spermatophyta</taxon>
        <taxon>Magnoliopsida</taxon>
        <taxon>eudicotyledons</taxon>
        <taxon>Gunneridae</taxon>
        <taxon>Pentapetalae</taxon>
        <taxon>rosids</taxon>
        <taxon>malvids</taxon>
        <taxon>Brassicales</taxon>
        <taxon>Brassicaceae</taxon>
        <taxon>Brassiceae</taxon>
        <taxon>Brassica</taxon>
    </lineage>
</organism>
<name>A0ABQ7LI28_BRACM</name>